<dbReference type="SUPFAM" id="SSF143212">
    <property type="entry name" value="Rv2632c-like"/>
    <property type="match status" value="1"/>
</dbReference>
<protein>
    <recommendedName>
        <fullName evidence="3">DUF1876 domain-containing protein</fullName>
    </recommendedName>
</protein>
<accession>A0A1M4EBX4</accession>
<feature type="region of interest" description="Disordered" evidence="1">
    <location>
        <begin position="31"/>
        <end position="53"/>
    </location>
</feature>
<evidence type="ECO:0000313" key="2">
    <source>
        <dbReference type="EMBL" id="SBO96113.1"/>
    </source>
</evidence>
<evidence type="ECO:0000256" key="1">
    <source>
        <dbReference type="SAM" id="MobiDB-lite"/>
    </source>
</evidence>
<dbReference type="InterPro" id="IPR015057">
    <property type="entry name" value="Rv2632c-like"/>
</dbReference>
<name>A0A1M4EBX4_9ACTN</name>
<dbReference type="Gene3D" id="3.30.160.240">
    <property type="entry name" value="Rv1738"/>
    <property type="match status" value="1"/>
</dbReference>
<sequence>MEAKQWTVRIHLTEDGDDTTALAVLITRGGGRVDGLGRARRHPADPSVPEVGDELAASRALADLAGKLSALSREPARPASAPLRRRGRGEHLRGGPPAREAVAGSPQEGRRQREPLASAPARGRASSAAP</sequence>
<dbReference type="AlphaFoldDB" id="A0A1M4EBX4"/>
<reference evidence="2" key="1">
    <citation type="submission" date="2016-04" db="EMBL/GenBank/DDBJ databases">
        <authorList>
            <person name="Evans L.H."/>
            <person name="Alamgir A."/>
            <person name="Owens N."/>
            <person name="Weber N.D."/>
            <person name="Virtaneva K."/>
            <person name="Barbian K."/>
            <person name="Babar A."/>
            <person name="Rosenke K."/>
        </authorList>
    </citation>
    <scope>NUCLEOTIDE SEQUENCE</scope>
    <source>
        <strain evidence="2">Nono1</strain>
    </source>
</reference>
<organism evidence="2">
    <name type="scientific">Nonomuraea gerenzanensis</name>
    <dbReference type="NCBI Taxonomy" id="93944"/>
    <lineage>
        <taxon>Bacteria</taxon>
        <taxon>Bacillati</taxon>
        <taxon>Actinomycetota</taxon>
        <taxon>Actinomycetes</taxon>
        <taxon>Streptosporangiales</taxon>
        <taxon>Streptosporangiaceae</taxon>
        <taxon>Nonomuraea</taxon>
    </lineage>
</organism>
<dbReference type="Pfam" id="PF08962">
    <property type="entry name" value="Rv2632c-like"/>
    <property type="match status" value="1"/>
</dbReference>
<feature type="compositionally biased region" description="Low complexity" evidence="1">
    <location>
        <begin position="69"/>
        <end position="82"/>
    </location>
</feature>
<feature type="compositionally biased region" description="Low complexity" evidence="1">
    <location>
        <begin position="117"/>
        <end position="130"/>
    </location>
</feature>
<proteinExistence type="predicted"/>
<feature type="region of interest" description="Disordered" evidence="1">
    <location>
        <begin position="67"/>
        <end position="130"/>
    </location>
</feature>
<dbReference type="InterPro" id="IPR038070">
    <property type="entry name" value="Rv2632c-like_sf"/>
</dbReference>
<dbReference type="EMBL" id="LT559118">
    <property type="protein sequence ID" value="SBO96113.1"/>
    <property type="molecule type" value="Genomic_DNA"/>
</dbReference>
<gene>
    <name evidence="2" type="ORF">BN4615_P5629</name>
</gene>
<evidence type="ECO:0008006" key="3">
    <source>
        <dbReference type="Google" id="ProtNLM"/>
    </source>
</evidence>